<evidence type="ECO:0000256" key="1">
    <source>
        <dbReference type="SAM" id="MobiDB-lite"/>
    </source>
</evidence>
<dbReference type="SUPFAM" id="SSF47923">
    <property type="entry name" value="Ypt/Rab-GAP domain of gyp1p"/>
    <property type="match status" value="2"/>
</dbReference>
<dbReference type="FunFam" id="1.10.8.270:FF:000016">
    <property type="entry name" value="TBC1 domain family member 2A"/>
    <property type="match status" value="1"/>
</dbReference>
<evidence type="ECO:0000313" key="4">
    <source>
        <dbReference type="Proteomes" id="UP000292447"/>
    </source>
</evidence>
<dbReference type="PROSITE" id="PS50086">
    <property type="entry name" value="TBC_RABGAP"/>
    <property type="match status" value="1"/>
</dbReference>
<proteinExistence type="predicted"/>
<name>A0A4P6XU15_9ASCO</name>
<dbReference type="InterPro" id="IPR035969">
    <property type="entry name" value="Rab-GAP_TBC_sf"/>
</dbReference>
<dbReference type="Proteomes" id="UP000292447">
    <property type="component" value="Chromosome VII"/>
</dbReference>
<dbReference type="STRING" id="2163413.A0A4P6XU15"/>
<protein>
    <submittedName>
        <fullName evidence="3">Rab-GTPase-TBC domain-containing protein</fullName>
    </submittedName>
</protein>
<reference evidence="4" key="1">
    <citation type="submission" date="2019-03" db="EMBL/GenBank/DDBJ databases">
        <title>Snf2 controls pulcherriminic acid biosynthesis and connects pigmentation and antifungal activity of the yeast Metschnikowia pulcherrima.</title>
        <authorList>
            <person name="Gore-Lloyd D."/>
            <person name="Sumann I."/>
            <person name="Brachmann A.O."/>
            <person name="Schneeberger K."/>
            <person name="Ortiz-Merino R.A."/>
            <person name="Moreno-Beltran M."/>
            <person name="Schlaefli M."/>
            <person name="Kirner P."/>
            <person name="Santos Kron A."/>
            <person name="Wolfe K.H."/>
            <person name="Piel J."/>
            <person name="Ahrens C.H."/>
            <person name="Henk D."/>
            <person name="Freimoser F.M."/>
        </authorList>
    </citation>
    <scope>NUCLEOTIDE SEQUENCE [LARGE SCALE GENOMIC DNA]</scope>
    <source>
        <strain evidence="4">APC 1.2</strain>
    </source>
</reference>
<dbReference type="InterPro" id="IPR050302">
    <property type="entry name" value="Rab_GAP_TBC_domain"/>
</dbReference>
<dbReference type="GO" id="GO:0031267">
    <property type="term" value="F:small GTPase binding"/>
    <property type="evidence" value="ECO:0007669"/>
    <property type="project" value="TreeGrafter"/>
</dbReference>
<evidence type="ECO:0000259" key="2">
    <source>
        <dbReference type="PROSITE" id="PS50086"/>
    </source>
</evidence>
<gene>
    <name evidence="3" type="primary">MPUL0G01600</name>
    <name evidence="3" type="ORF">METSCH_G01600</name>
</gene>
<evidence type="ECO:0000313" key="3">
    <source>
        <dbReference type="EMBL" id="QBM91117.1"/>
    </source>
</evidence>
<dbReference type="GO" id="GO:0030427">
    <property type="term" value="C:site of polarized growth"/>
    <property type="evidence" value="ECO:0007669"/>
    <property type="project" value="UniProtKB-ARBA"/>
</dbReference>
<accession>A0A4P6XU15</accession>
<keyword evidence="4" id="KW-1185">Reference proteome</keyword>
<dbReference type="PANTHER" id="PTHR47219:SF9">
    <property type="entry name" value="GTPASE ACTIVATING PROTEIN AND CENTROSOME-ASSOCIATED, ISOFORM B"/>
    <property type="match status" value="1"/>
</dbReference>
<dbReference type="Pfam" id="PF00566">
    <property type="entry name" value="RabGAP-TBC"/>
    <property type="match status" value="1"/>
</dbReference>
<dbReference type="PANTHER" id="PTHR47219">
    <property type="entry name" value="RAB GTPASE-ACTIVATING PROTEIN 1-LIKE"/>
    <property type="match status" value="1"/>
</dbReference>
<feature type="domain" description="Rab-GAP TBC" evidence="2">
    <location>
        <begin position="193"/>
        <end position="406"/>
    </location>
</feature>
<sequence length="564" mass="64548">MSPEPPRTPGLLSPRTHHRSESDCSHNYSVLDYYDVETTNDIGSISDGKDMPEPQILLLPKNVIIDNDAIDHIPDTSEHTITPLIEGESLANLPKFSKLDSGPIVKLVDKNVIHKVMMGETDMYGFKKDSLLFGSSLESYNTWFEKYLPHFAQQKKKWALQLKGHGLAGELQQQAPDRFPPKSVKIKKLIRRGIPPEWRGNAWFFYAGGNERLNKNGGVYDKIVNDTEGVQTKDTEVIERDLHRTFPDNVLFRENSKLTHEESPEPAKIASLRRVLTAFAHYQPQIGYCQSLNFIAGLLLLFMSEEHAFWMLVIMTERIIPKVHSANLEGVHTDQGVLMMCIKEYIPKLWAIIGRSYDGSVLKDDKILTRLPPLTLVTSSWFMSVFIGVLPIESVLRIWDIIWYEGSKTIFRISLTLCRLCFDDPSFQLSRDLKNLETSFEAEQIELFQFIQNYPKQITDPNMLIDLCFKKIGGYGYGFLSQDEINKCREFVAYQRNKLQSRKGILGAEISESEREALERSGSVFEDDIHDVYGFNRSIMSGVAWNKHISGMMKKKFAKKGKHE</sequence>
<dbReference type="EMBL" id="CP034462">
    <property type="protein sequence ID" value="QBM91117.1"/>
    <property type="molecule type" value="Genomic_DNA"/>
</dbReference>
<dbReference type="Gene3D" id="1.10.8.270">
    <property type="entry name" value="putative rabgap domain of human tbc1 domain family member 14 like domains"/>
    <property type="match status" value="1"/>
</dbReference>
<dbReference type="SMART" id="SM00164">
    <property type="entry name" value="TBC"/>
    <property type="match status" value="1"/>
</dbReference>
<dbReference type="GO" id="GO:0005096">
    <property type="term" value="F:GTPase activator activity"/>
    <property type="evidence" value="ECO:0007669"/>
    <property type="project" value="TreeGrafter"/>
</dbReference>
<dbReference type="InterPro" id="IPR000195">
    <property type="entry name" value="Rab-GAP-TBC_dom"/>
</dbReference>
<feature type="region of interest" description="Disordered" evidence="1">
    <location>
        <begin position="1"/>
        <end position="23"/>
    </location>
</feature>
<organism evidence="3 4">
    <name type="scientific">Metschnikowia aff. pulcherrima</name>
    <dbReference type="NCBI Taxonomy" id="2163413"/>
    <lineage>
        <taxon>Eukaryota</taxon>
        <taxon>Fungi</taxon>
        <taxon>Dikarya</taxon>
        <taxon>Ascomycota</taxon>
        <taxon>Saccharomycotina</taxon>
        <taxon>Pichiomycetes</taxon>
        <taxon>Metschnikowiaceae</taxon>
        <taxon>Metschnikowia</taxon>
    </lineage>
</organism>
<dbReference type="AlphaFoldDB" id="A0A4P6XU15"/>
<dbReference type="Gene3D" id="1.10.472.80">
    <property type="entry name" value="Ypt/Rab-GAP domain of gyp1p, domain 3"/>
    <property type="match status" value="1"/>
</dbReference>